<evidence type="ECO:0000313" key="6">
    <source>
        <dbReference type="EMBL" id="QIC35745.1"/>
    </source>
</evidence>
<evidence type="ECO:0000256" key="3">
    <source>
        <dbReference type="SAM" id="SignalP"/>
    </source>
</evidence>
<dbReference type="GO" id="GO:0004364">
    <property type="term" value="F:glutathione transferase activity"/>
    <property type="evidence" value="ECO:0007669"/>
    <property type="project" value="InterPro"/>
</dbReference>
<dbReference type="SFLD" id="SFLDS00019">
    <property type="entry name" value="Glutathione_Transferase_(cytos"/>
    <property type="match status" value="1"/>
</dbReference>
<name>A0A6C0W870_OSTFU</name>
<dbReference type="PRINTS" id="PR01625">
    <property type="entry name" value="GSTRNSFRASEO"/>
</dbReference>
<feature type="domain" description="GST N-terminal" evidence="4">
    <location>
        <begin position="58"/>
        <end position="137"/>
    </location>
</feature>
<dbReference type="PANTHER" id="PTHR43968:SF6">
    <property type="entry name" value="GLUTATHIONE S-TRANSFERASE OMEGA"/>
    <property type="match status" value="1"/>
</dbReference>
<dbReference type="InterPro" id="IPR040079">
    <property type="entry name" value="Glutathione_S-Trfase"/>
</dbReference>
<dbReference type="PANTHER" id="PTHR43968">
    <property type="match status" value="1"/>
</dbReference>
<dbReference type="InterPro" id="IPR050983">
    <property type="entry name" value="GST_Omega/HSP26"/>
</dbReference>
<feature type="signal peptide" evidence="3">
    <location>
        <begin position="1"/>
        <end position="26"/>
    </location>
</feature>
<dbReference type="PROSITE" id="PS50405">
    <property type="entry name" value="GST_CTER"/>
    <property type="match status" value="1"/>
</dbReference>
<feature type="chain" id="PRO_5025348223" evidence="3">
    <location>
        <begin position="27"/>
        <end position="286"/>
    </location>
</feature>
<dbReference type="InterPro" id="IPR005442">
    <property type="entry name" value="GST_omega"/>
</dbReference>
<dbReference type="SUPFAM" id="SSF52833">
    <property type="entry name" value="Thioredoxin-like"/>
    <property type="match status" value="1"/>
</dbReference>
<evidence type="ECO:0000256" key="1">
    <source>
        <dbReference type="ARBA" id="ARBA00011067"/>
    </source>
</evidence>
<organism evidence="6">
    <name type="scientific">Ostrinia furnacalis</name>
    <name type="common">Asian corn borer</name>
    <dbReference type="NCBI Taxonomy" id="93504"/>
    <lineage>
        <taxon>Eukaryota</taxon>
        <taxon>Metazoa</taxon>
        <taxon>Ecdysozoa</taxon>
        <taxon>Arthropoda</taxon>
        <taxon>Hexapoda</taxon>
        <taxon>Insecta</taxon>
        <taxon>Pterygota</taxon>
        <taxon>Neoptera</taxon>
        <taxon>Endopterygota</taxon>
        <taxon>Lepidoptera</taxon>
        <taxon>Glossata</taxon>
        <taxon>Ditrysia</taxon>
        <taxon>Pyraloidea</taxon>
        <taxon>Crambidae</taxon>
        <taxon>Pyraustinae</taxon>
        <taxon>Ostrinia</taxon>
    </lineage>
</organism>
<dbReference type="EMBL" id="MN122326">
    <property type="protein sequence ID" value="QIC35745.1"/>
    <property type="molecule type" value="mRNA"/>
</dbReference>
<dbReference type="SFLD" id="SFLDG00358">
    <property type="entry name" value="Main_(cytGST)"/>
    <property type="match status" value="1"/>
</dbReference>
<dbReference type="Pfam" id="PF13410">
    <property type="entry name" value="GST_C_2"/>
    <property type="match status" value="1"/>
</dbReference>
<dbReference type="FunFam" id="3.40.30.10:FF:000123">
    <property type="entry name" value="Glutathione transferase o1"/>
    <property type="match status" value="1"/>
</dbReference>
<dbReference type="GO" id="GO:0005737">
    <property type="term" value="C:cytoplasm"/>
    <property type="evidence" value="ECO:0007669"/>
    <property type="project" value="InterPro"/>
</dbReference>
<accession>A0A6C0W870</accession>
<reference evidence="6" key="1">
    <citation type="submission" date="2019-06" db="EMBL/GenBank/DDBJ databases">
        <title>Cloning of cDNAs encoding glutathione S-transferases in the antennae of Ostrinia furnacalis.</title>
        <authorList>
            <person name="Liu S."/>
        </authorList>
    </citation>
    <scope>NUCLEOTIDE SEQUENCE</scope>
    <source>
        <strain evidence="6">HF</strain>
    </source>
</reference>
<dbReference type="GO" id="GO:0045174">
    <property type="term" value="F:glutathione dehydrogenase (ascorbate) activity"/>
    <property type="evidence" value="ECO:0007669"/>
    <property type="project" value="UniProtKB-ARBA"/>
</dbReference>
<comment type="similarity">
    <text evidence="1">Belongs to the GST superfamily. Omega family.</text>
</comment>
<dbReference type="InterPro" id="IPR036249">
    <property type="entry name" value="Thioredoxin-like_sf"/>
</dbReference>
<dbReference type="AlphaFoldDB" id="A0A6C0W870"/>
<feature type="domain" description="GST C-terminal" evidence="5">
    <location>
        <begin position="142"/>
        <end position="277"/>
    </location>
</feature>
<dbReference type="Pfam" id="PF13417">
    <property type="entry name" value="GST_N_3"/>
    <property type="match status" value="1"/>
</dbReference>
<dbReference type="SUPFAM" id="SSF47616">
    <property type="entry name" value="GST C-terminal domain-like"/>
    <property type="match status" value="1"/>
</dbReference>
<evidence type="ECO:0000259" key="5">
    <source>
        <dbReference type="PROSITE" id="PS50405"/>
    </source>
</evidence>
<sequence>MIASTISLASHILVSSFKLLTPVTQALEYVVPYFSMSPKIDFNSKHLAKGDPLPPYNGKLRVYNMRFCPYAQRTILALNAKQVDYEVVNIDLVNKPEWLFKKSGFGKVPAIEVKEDVCIYESLVTVELIDELYPQRPLISKDPIRKAFDKIIIEALGPVQVLMFKAFKFPDTITDDMVAAYNKALAFFQEQLQSRGTQFLAGSEPGFVDYMIWPWFERILCVQDMKPLVIDANKYKLLLDYLDLMLKDPAVSQYVIPKDVLLKFLEGYRTGQIDYDSYFNPVKSNI</sequence>
<dbReference type="Gene3D" id="3.40.30.10">
    <property type="entry name" value="Glutaredoxin"/>
    <property type="match status" value="1"/>
</dbReference>
<dbReference type="InterPro" id="IPR010987">
    <property type="entry name" value="Glutathione-S-Trfase_C-like"/>
</dbReference>
<dbReference type="PROSITE" id="PS50404">
    <property type="entry name" value="GST_NTER"/>
    <property type="match status" value="1"/>
</dbReference>
<proteinExistence type="evidence at transcript level"/>
<protein>
    <submittedName>
        <fullName evidence="6">Glutathione S-transferase omega 2</fullName>
    </submittedName>
</protein>
<dbReference type="FunFam" id="1.20.1050.10:FF:000009">
    <property type="entry name" value="Glutathione S-transferase omega-1"/>
    <property type="match status" value="1"/>
</dbReference>
<dbReference type="GO" id="GO:0006749">
    <property type="term" value="P:glutathione metabolic process"/>
    <property type="evidence" value="ECO:0007669"/>
    <property type="project" value="TreeGrafter"/>
</dbReference>
<keyword evidence="3" id="KW-0732">Signal</keyword>
<keyword evidence="6" id="KW-0808">Transferase</keyword>
<dbReference type="InterPro" id="IPR036282">
    <property type="entry name" value="Glutathione-S-Trfase_C_sf"/>
</dbReference>
<dbReference type="Gene3D" id="1.20.1050.10">
    <property type="match status" value="1"/>
</dbReference>
<keyword evidence="2" id="KW-0560">Oxidoreductase</keyword>
<dbReference type="InterPro" id="IPR004045">
    <property type="entry name" value="Glutathione_S-Trfase_N"/>
</dbReference>
<evidence type="ECO:0000256" key="2">
    <source>
        <dbReference type="ARBA" id="ARBA00023002"/>
    </source>
</evidence>
<evidence type="ECO:0000259" key="4">
    <source>
        <dbReference type="PROSITE" id="PS50404"/>
    </source>
</evidence>